<dbReference type="InterPro" id="IPR011723">
    <property type="entry name" value="Znf/thioredoxin_put"/>
</dbReference>
<dbReference type="Proteomes" id="UP000194012">
    <property type="component" value="Unassembled WGS sequence"/>
</dbReference>
<feature type="domain" description="Zinc finger/thioredoxin putative" evidence="3">
    <location>
        <begin position="1"/>
        <end position="36"/>
    </location>
</feature>
<organism evidence="4 5">
    <name type="scientific">Roseovarius gaetbuli</name>
    <dbReference type="NCBI Taxonomy" id="1356575"/>
    <lineage>
        <taxon>Bacteria</taxon>
        <taxon>Pseudomonadati</taxon>
        <taxon>Pseudomonadota</taxon>
        <taxon>Alphaproteobacteria</taxon>
        <taxon>Rhodobacterales</taxon>
        <taxon>Roseobacteraceae</taxon>
        <taxon>Roseovarius</taxon>
    </lineage>
</organism>
<evidence type="ECO:0000256" key="1">
    <source>
        <dbReference type="SAM" id="MobiDB-lite"/>
    </source>
</evidence>
<dbReference type="Pfam" id="PF13717">
    <property type="entry name" value="Zn_ribbon_4"/>
    <property type="match status" value="1"/>
</dbReference>
<evidence type="ECO:0000256" key="2">
    <source>
        <dbReference type="SAM" id="Phobius"/>
    </source>
</evidence>
<sequence>MRLICPNCGAQYEVPDEVIPTGGRDVQCSNCGDTWFQNHLKSGAPSDDDEQDAPREWEKPETAPARSEPAAEQEPTPEEPVTAANERDQEESGQVESGQDGPDQDAPDEDEPSAESEEAAEAPPPPTRRSVDPGVADILRQEAAHEQQVRASESAGGLETQPDLGLTEPPTAPDERSQQARARMERLRGEAPAPDGVTSDETDDHPDIDPSSRRNLLPDIEEINSSLTSVNDHDEPTAAPMPDGLPLPKRRSGFRTGFRLSLLLFVLGTLAYAFAPQIAAMLPAAEAPLDAFVTAVNGLRLGLNDLIGSVTGWLSDMGAPASGG</sequence>
<accession>A0A1X6YP89</accession>
<keyword evidence="5" id="KW-1185">Reference proteome</keyword>
<feature type="compositionally biased region" description="Basic and acidic residues" evidence="1">
    <location>
        <begin position="173"/>
        <end position="189"/>
    </location>
</feature>
<evidence type="ECO:0000313" key="5">
    <source>
        <dbReference type="Proteomes" id="UP000194012"/>
    </source>
</evidence>
<feature type="compositionally biased region" description="Basic and acidic residues" evidence="1">
    <location>
        <begin position="139"/>
        <end position="148"/>
    </location>
</feature>
<protein>
    <recommendedName>
        <fullName evidence="3">Zinc finger/thioredoxin putative domain-containing protein</fullName>
    </recommendedName>
</protein>
<keyword evidence="2" id="KW-0812">Transmembrane</keyword>
<feature type="compositionally biased region" description="Basic and acidic residues" evidence="1">
    <location>
        <begin position="52"/>
        <end position="61"/>
    </location>
</feature>
<keyword evidence="2" id="KW-0472">Membrane</keyword>
<reference evidence="5" key="1">
    <citation type="submission" date="2017-03" db="EMBL/GenBank/DDBJ databases">
        <authorList>
            <person name="Rodrigo-Torres L."/>
            <person name="Arahal R.D."/>
            <person name="Lucena T."/>
        </authorList>
    </citation>
    <scope>NUCLEOTIDE SEQUENCE [LARGE SCALE GENOMIC DNA]</scope>
    <source>
        <strain evidence="5">CECT 8370</strain>
    </source>
</reference>
<feature type="compositionally biased region" description="Acidic residues" evidence="1">
    <location>
        <begin position="102"/>
        <end position="120"/>
    </location>
</feature>
<evidence type="ECO:0000259" key="3">
    <source>
        <dbReference type="Pfam" id="PF13717"/>
    </source>
</evidence>
<evidence type="ECO:0000313" key="4">
    <source>
        <dbReference type="EMBL" id="SLN26530.1"/>
    </source>
</evidence>
<feature type="transmembrane region" description="Helical" evidence="2">
    <location>
        <begin position="257"/>
        <end position="275"/>
    </location>
</feature>
<proteinExistence type="predicted"/>
<dbReference type="NCBIfam" id="TIGR02098">
    <property type="entry name" value="MJ0042_CXXC"/>
    <property type="match status" value="1"/>
</dbReference>
<dbReference type="OrthoDB" id="7159357at2"/>
<name>A0A1X6YP89_9RHOB</name>
<feature type="compositionally biased region" description="Low complexity" evidence="1">
    <location>
        <begin position="68"/>
        <end position="84"/>
    </location>
</feature>
<dbReference type="EMBL" id="FWFJ01000006">
    <property type="protein sequence ID" value="SLN26530.1"/>
    <property type="molecule type" value="Genomic_DNA"/>
</dbReference>
<feature type="region of interest" description="Disordered" evidence="1">
    <location>
        <begin position="37"/>
        <end position="248"/>
    </location>
</feature>
<dbReference type="RefSeq" id="WP_085825939.1">
    <property type="nucleotide sequence ID" value="NZ_FWFJ01000006.1"/>
</dbReference>
<dbReference type="AlphaFoldDB" id="A0A1X6YP89"/>
<gene>
    <name evidence="4" type="ORF">ROG8370_00981</name>
</gene>
<keyword evidence="2" id="KW-1133">Transmembrane helix</keyword>